<proteinExistence type="predicted"/>
<evidence type="ECO:0000313" key="2">
    <source>
        <dbReference type="Proteomes" id="UP000003688"/>
    </source>
</evidence>
<gene>
    <name evidence="1" type="ORF">Cflav_PD4853</name>
</gene>
<protein>
    <submittedName>
        <fullName evidence="1">Uncharacterized protein</fullName>
    </submittedName>
</protein>
<accession>B9XEU9</accession>
<name>B9XEU9_PEDPL</name>
<dbReference type="AlphaFoldDB" id="B9XEU9"/>
<organism evidence="1 2">
    <name type="scientific">Pedosphaera parvula (strain Ellin514)</name>
    <dbReference type="NCBI Taxonomy" id="320771"/>
    <lineage>
        <taxon>Bacteria</taxon>
        <taxon>Pseudomonadati</taxon>
        <taxon>Verrucomicrobiota</taxon>
        <taxon>Pedosphaerae</taxon>
        <taxon>Pedosphaerales</taxon>
        <taxon>Pedosphaeraceae</taxon>
        <taxon>Pedosphaera</taxon>
    </lineage>
</organism>
<comment type="caution">
    <text evidence="1">The sequence shown here is derived from an EMBL/GenBank/DDBJ whole genome shotgun (WGS) entry which is preliminary data.</text>
</comment>
<dbReference type="Proteomes" id="UP000003688">
    <property type="component" value="Unassembled WGS sequence"/>
</dbReference>
<keyword evidence="2" id="KW-1185">Reference proteome</keyword>
<dbReference type="RefSeq" id="WP_007414347.1">
    <property type="nucleotide sequence ID" value="NZ_ABOX02000008.1"/>
</dbReference>
<dbReference type="EMBL" id="ABOX02000008">
    <property type="protein sequence ID" value="EEF61813.1"/>
    <property type="molecule type" value="Genomic_DNA"/>
</dbReference>
<reference evidence="1 2" key="1">
    <citation type="journal article" date="2011" name="J. Bacteriol.">
        <title>Genome sequence of 'Pedosphaera parvula' Ellin514, an aerobic Verrucomicrobial isolate from pasture soil.</title>
        <authorList>
            <person name="Kant R."/>
            <person name="van Passel M.W."/>
            <person name="Sangwan P."/>
            <person name="Palva A."/>
            <person name="Lucas S."/>
            <person name="Copeland A."/>
            <person name="Lapidus A."/>
            <person name="Glavina Del Rio T."/>
            <person name="Dalin E."/>
            <person name="Tice H."/>
            <person name="Bruce D."/>
            <person name="Goodwin L."/>
            <person name="Pitluck S."/>
            <person name="Chertkov O."/>
            <person name="Larimer F.W."/>
            <person name="Land M.L."/>
            <person name="Hauser L."/>
            <person name="Brettin T.S."/>
            <person name="Detter J.C."/>
            <person name="Han S."/>
            <person name="de Vos W.M."/>
            <person name="Janssen P.H."/>
            <person name="Smidt H."/>
        </authorList>
    </citation>
    <scope>NUCLEOTIDE SEQUENCE [LARGE SCALE GENOMIC DNA]</scope>
    <source>
        <strain evidence="1 2">Ellin514</strain>
    </source>
</reference>
<evidence type="ECO:0000313" key="1">
    <source>
        <dbReference type="EMBL" id="EEF61813.1"/>
    </source>
</evidence>
<sequence>MKELRVLETSSQPETASKIPREFTAFALCGKVVALPQVSRLAPHSAISSPPLWRIREEKVLVEIRDLLKAKR</sequence>